<evidence type="ECO:0000256" key="2">
    <source>
        <dbReference type="ARBA" id="ARBA00022741"/>
    </source>
</evidence>
<dbReference type="STRING" id="1841481.ENSSLDP00000013803"/>
<feature type="region of interest" description="Disordered" evidence="4">
    <location>
        <begin position="585"/>
        <end position="604"/>
    </location>
</feature>
<dbReference type="InterPro" id="IPR027417">
    <property type="entry name" value="P-loop_NTPase"/>
</dbReference>
<reference evidence="5" key="1">
    <citation type="submission" date="2025-08" db="UniProtKB">
        <authorList>
            <consortium name="Ensembl"/>
        </authorList>
    </citation>
    <scope>IDENTIFICATION</scope>
</reference>
<evidence type="ECO:0000313" key="6">
    <source>
        <dbReference type="Proteomes" id="UP000261360"/>
    </source>
</evidence>
<keyword evidence="2" id="KW-0547">Nucleotide-binding</keyword>
<dbReference type="SUPFAM" id="SSF51735">
    <property type="entry name" value="NAD(P)-binding Rossmann-fold domains"/>
    <property type="match status" value="1"/>
</dbReference>
<dbReference type="Gene3D" id="3.40.50.300">
    <property type="entry name" value="P-loop containing nucleotide triphosphate hydrolases"/>
    <property type="match status" value="1"/>
</dbReference>
<dbReference type="OrthoDB" id="10262413at2759"/>
<dbReference type="CDD" id="cd22967">
    <property type="entry name" value="DD_AK7"/>
    <property type="match status" value="1"/>
</dbReference>
<dbReference type="Proteomes" id="UP000261360">
    <property type="component" value="Unplaced"/>
</dbReference>
<evidence type="ECO:0000256" key="4">
    <source>
        <dbReference type="SAM" id="MobiDB-lite"/>
    </source>
</evidence>
<keyword evidence="6" id="KW-1185">Reference proteome</keyword>
<dbReference type="GO" id="GO:0005524">
    <property type="term" value="F:ATP binding"/>
    <property type="evidence" value="ECO:0007669"/>
    <property type="project" value="InterPro"/>
</dbReference>
<dbReference type="RefSeq" id="XP_023278675.1">
    <property type="nucleotide sequence ID" value="XM_023422907.1"/>
</dbReference>
<protein>
    <submittedName>
        <fullName evidence="5">Adenylate kinase 7b</fullName>
    </submittedName>
</protein>
<dbReference type="GO" id="GO:0006139">
    <property type="term" value="P:nucleobase-containing compound metabolic process"/>
    <property type="evidence" value="ECO:0007669"/>
    <property type="project" value="InterPro"/>
</dbReference>
<evidence type="ECO:0000256" key="1">
    <source>
        <dbReference type="ARBA" id="ARBA00022679"/>
    </source>
</evidence>
<dbReference type="GeneID" id="111667256"/>
<dbReference type="Gene3D" id="1.20.890.10">
    <property type="entry name" value="cAMP-dependent protein kinase regulatory subunit, dimerization-anchoring domain"/>
    <property type="match status" value="1"/>
</dbReference>
<dbReference type="GeneTree" id="ENSGT00390000015102"/>
<dbReference type="GO" id="GO:0019205">
    <property type="term" value="F:nucleobase-containing compound kinase activity"/>
    <property type="evidence" value="ECO:0007669"/>
    <property type="project" value="InterPro"/>
</dbReference>
<name>A0A3B4XPV5_SERLL</name>
<dbReference type="Gene3D" id="3.40.50.720">
    <property type="entry name" value="NAD(P)-binding Rossmann-like Domain"/>
    <property type="match status" value="1"/>
</dbReference>
<dbReference type="PRINTS" id="PR00094">
    <property type="entry name" value="ADENYLTKNASE"/>
</dbReference>
<proteinExistence type="predicted"/>
<dbReference type="SUPFAM" id="SSF52540">
    <property type="entry name" value="P-loop containing nucleoside triphosphate hydrolases"/>
    <property type="match status" value="1"/>
</dbReference>
<keyword evidence="3" id="KW-0418">Kinase</keyword>
<evidence type="ECO:0000313" key="5">
    <source>
        <dbReference type="Ensembl" id="ENSSLDP00000013803.1"/>
    </source>
</evidence>
<dbReference type="Pfam" id="PF00406">
    <property type="entry name" value="ADK"/>
    <property type="match status" value="1"/>
</dbReference>
<organism evidence="5 6">
    <name type="scientific">Seriola lalandi dorsalis</name>
    <dbReference type="NCBI Taxonomy" id="1841481"/>
    <lineage>
        <taxon>Eukaryota</taxon>
        <taxon>Metazoa</taxon>
        <taxon>Chordata</taxon>
        <taxon>Craniata</taxon>
        <taxon>Vertebrata</taxon>
        <taxon>Euteleostomi</taxon>
        <taxon>Actinopterygii</taxon>
        <taxon>Neopterygii</taxon>
        <taxon>Teleostei</taxon>
        <taxon>Neoteleostei</taxon>
        <taxon>Acanthomorphata</taxon>
        <taxon>Carangaria</taxon>
        <taxon>Carangiformes</taxon>
        <taxon>Carangidae</taxon>
        <taxon>Seriola</taxon>
    </lineage>
</organism>
<dbReference type="Ensembl" id="ENSSLDT00000014315.1">
    <property type="protein sequence ID" value="ENSSLDP00000013803.1"/>
    <property type="gene ID" value="ENSSLDG00000011005.1"/>
</dbReference>
<accession>A0A3B4XPV5</accession>
<dbReference type="InterPro" id="IPR047499">
    <property type="entry name" value="DD_AK7"/>
</dbReference>
<dbReference type="Pfam" id="PF05186">
    <property type="entry name" value="Dpy-30"/>
    <property type="match status" value="1"/>
</dbReference>
<dbReference type="AlphaFoldDB" id="A0A3B4XPV5"/>
<dbReference type="KEGG" id="slal:111667256"/>
<dbReference type="PANTHER" id="PTHR23359">
    <property type="entry name" value="NUCLEOTIDE KINASE"/>
    <property type="match status" value="1"/>
</dbReference>
<dbReference type="CTD" id="504040"/>
<dbReference type="InterPro" id="IPR007858">
    <property type="entry name" value="Dpy-30_motif"/>
</dbReference>
<evidence type="ECO:0000256" key="3">
    <source>
        <dbReference type="ARBA" id="ARBA00022777"/>
    </source>
</evidence>
<reference evidence="5" key="2">
    <citation type="submission" date="2025-09" db="UniProtKB">
        <authorList>
            <consortium name="Ensembl"/>
        </authorList>
    </citation>
    <scope>IDENTIFICATION</scope>
</reference>
<keyword evidence="1" id="KW-0808">Transferase</keyword>
<sequence length="700" mass="80483">MEKVKQSPKRVFINNIDSYSSKHIAKFVSECVVGTSVDPDGEMESEEEERMKSNSSRATAFQVVGSVSEKSDEDRPHVLEEYLRLDRDELLPKLMSCDVIIYNISQHSEQVEEALWAVSALHNEMGNFSGPKTFILISTVMTWACSKPVDTDDVELPFTDQIFWRRRAHPSFKQHIDLEKKVVKMGKTNRTLFSTYVVASGLQYGMGEQVFHFFFKTSWLGQEPQIPVFGDGSNIIPTIHINDLASVIQNVIEHQPQPYYLLAVDYSNNTMENIVKTVASALGPGKIQKKPFEEAFLTKDLSTTEIDSMLVNLRMEGFHVKELFSINWQCESGLVENMELVVEEYRQNRGLLPIRLCVLGPPAVGKSTVSKQICEHYKLHHITLKETISETITQLENTVRRFDPDAENEDSAAEAQDLLNRLKDSMEQSGGQMDDQLLVKVLKVKLMSNPCRNQGFVLDGLPKTFEQAKELFSAEEDESEDGTSHISSHSKKIMPEFVLRLDATDAFLKDRVMNLPERLVQEHNYEHEHFLQCLASYRENNMEDETVVNYFDEQDMTPLNLEITSSDEPDCLLLMQKIYDTVGKPRNYGPSSQEVEEENMRKAEEKLRREALEKAQEEQMEVEEARHRTARWEEWTNGLEEVRQQEEELLEAQSVPMRNYLLEHVMPILTQGLIECCRARPHDPVDFLAEYLFKNNPSDY</sequence>
<dbReference type="InterPro" id="IPR000850">
    <property type="entry name" value="Adenylat/UMP-CMP_kin"/>
</dbReference>
<dbReference type="InterPro" id="IPR036291">
    <property type="entry name" value="NAD(P)-bd_dom_sf"/>
</dbReference>